<protein>
    <recommendedName>
        <fullName evidence="10">Methionine--tRNA ligase</fullName>
        <ecNumber evidence="10">6.1.1.10</ecNumber>
    </recommendedName>
    <alternativeName>
        <fullName evidence="10">Methionyl-tRNA synthetase</fullName>
        <shortName evidence="10">MetRS</shortName>
    </alternativeName>
</protein>
<comment type="function">
    <text evidence="1 10">Is required not only for elongation of protein synthesis but also for the initiation of all mRNA translation through initiator tRNA(fMet) aminoacylation.</text>
</comment>
<evidence type="ECO:0000256" key="6">
    <source>
        <dbReference type="ARBA" id="ARBA00022840"/>
    </source>
</evidence>
<dbReference type="InterPro" id="IPR015413">
    <property type="entry name" value="Methionyl/Leucyl_tRNA_Synth"/>
</dbReference>
<dbReference type="NCBIfam" id="TIGR00398">
    <property type="entry name" value="metG"/>
    <property type="match status" value="1"/>
</dbReference>
<feature type="short sequence motif" description="'HIGH' region" evidence="10">
    <location>
        <begin position="10"/>
        <end position="20"/>
    </location>
</feature>
<proteinExistence type="inferred from homology"/>
<evidence type="ECO:0000256" key="8">
    <source>
        <dbReference type="ARBA" id="ARBA00023146"/>
    </source>
</evidence>
<dbReference type="GO" id="GO:0005524">
    <property type="term" value="F:ATP binding"/>
    <property type="evidence" value="ECO:0007669"/>
    <property type="project" value="UniProtKB-UniRule"/>
</dbReference>
<dbReference type="STRING" id="189381.GCA_900166615_03486"/>
<dbReference type="SUPFAM" id="SSF47323">
    <property type="entry name" value="Anticodon-binding domain of a subclass of class I aminoacyl-tRNA synthetases"/>
    <property type="match status" value="1"/>
</dbReference>
<evidence type="ECO:0000256" key="9">
    <source>
        <dbReference type="ARBA" id="ARBA00047364"/>
    </source>
</evidence>
<dbReference type="GO" id="GO:0005829">
    <property type="term" value="C:cytosol"/>
    <property type="evidence" value="ECO:0007669"/>
    <property type="project" value="TreeGrafter"/>
</dbReference>
<evidence type="ECO:0000256" key="1">
    <source>
        <dbReference type="ARBA" id="ARBA00003314"/>
    </source>
</evidence>
<keyword evidence="13" id="KW-1185">Reference proteome</keyword>
<evidence type="ECO:0000259" key="11">
    <source>
        <dbReference type="Pfam" id="PF09334"/>
    </source>
</evidence>
<dbReference type="InterPro" id="IPR001412">
    <property type="entry name" value="aa-tRNA-synth_I_CS"/>
</dbReference>
<comment type="subcellular location">
    <subcellularLocation>
        <location evidence="10">Cytoplasm</location>
    </subcellularLocation>
</comment>
<keyword evidence="10" id="KW-0479">Metal-binding</keyword>
<dbReference type="EMBL" id="LGUE01000001">
    <property type="protein sequence ID" value="KON91678.1"/>
    <property type="molecule type" value="Genomic_DNA"/>
</dbReference>
<keyword evidence="6 10" id="KW-0067">ATP-binding</keyword>
<keyword evidence="3 10" id="KW-0963">Cytoplasm</keyword>
<feature type="short sequence motif" description="'KMSKS' region" evidence="10">
    <location>
        <begin position="327"/>
        <end position="331"/>
    </location>
</feature>
<dbReference type="SUPFAM" id="SSF57770">
    <property type="entry name" value="Methionyl-tRNA synthetase (MetRS), Zn-domain"/>
    <property type="match status" value="1"/>
</dbReference>
<feature type="binding site" evidence="10">
    <location>
        <position position="141"/>
    </location>
    <ligand>
        <name>Zn(2+)</name>
        <dbReference type="ChEBI" id="CHEBI:29105"/>
    </ligand>
</feature>
<dbReference type="InterPro" id="IPR029038">
    <property type="entry name" value="MetRS_Zn"/>
</dbReference>
<dbReference type="PATRIC" id="fig|189381.12.peg.917"/>
<reference evidence="13" key="1">
    <citation type="submission" date="2015-07" db="EMBL/GenBank/DDBJ databases">
        <title>Fjat-14235 jcm11544.</title>
        <authorList>
            <person name="Liu B."/>
            <person name="Wang J."/>
            <person name="Zhu Y."/>
            <person name="Liu G."/>
            <person name="Chen Q."/>
            <person name="Chen Z."/>
            <person name="Lan J."/>
            <person name="Che J."/>
            <person name="Ge C."/>
            <person name="Shi H."/>
            <person name="Pan Z."/>
            <person name="Liu X."/>
        </authorList>
    </citation>
    <scope>NUCLEOTIDE SEQUENCE [LARGE SCALE GENOMIC DNA]</scope>
    <source>
        <strain evidence="13">JCM 11544</strain>
    </source>
</reference>
<dbReference type="InterPro" id="IPR014758">
    <property type="entry name" value="Met-tRNA_synth"/>
</dbReference>
<comment type="caution">
    <text evidence="12">The sequence shown here is derived from an EMBL/GenBank/DDBJ whole genome shotgun (WGS) entry which is preliminary data.</text>
</comment>
<dbReference type="HAMAP" id="MF_00098">
    <property type="entry name" value="Met_tRNA_synth_type1"/>
    <property type="match status" value="1"/>
</dbReference>
<feature type="binding site" evidence="10">
    <location>
        <position position="153"/>
    </location>
    <ligand>
        <name>Zn(2+)</name>
        <dbReference type="ChEBI" id="CHEBI:29105"/>
    </ligand>
</feature>
<dbReference type="InterPro" id="IPR033911">
    <property type="entry name" value="MetRS_core"/>
</dbReference>
<dbReference type="PANTHER" id="PTHR45765">
    <property type="entry name" value="METHIONINE--TRNA LIGASE"/>
    <property type="match status" value="1"/>
</dbReference>
<dbReference type="Pfam" id="PF09334">
    <property type="entry name" value="tRNA-synt_1g"/>
    <property type="match status" value="1"/>
</dbReference>
<dbReference type="InterPro" id="IPR023458">
    <property type="entry name" value="Met-tRNA_ligase_1"/>
</dbReference>
<dbReference type="InterPro" id="IPR009080">
    <property type="entry name" value="tRNAsynth_Ia_anticodon-bd"/>
</dbReference>
<dbReference type="SUPFAM" id="SSF52374">
    <property type="entry name" value="Nucleotidylyl transferase"/>
    <property type="match status" value="1"/>
</dbReference>
<keyword evidence="10" id="KW-0862">Zinc</keyword>
<evidence type="ECO:0000313" key="12">
    <source>
        <dbReference type="EMBL" id="KON91678.1"/>
    </source>
</evidence>
<organism evidence="12 13">
    <name type="scientific">Rossellomorea marisflavi</name>
    <dbReference type="NCBI Taxonomy" id="189381"/>
    <lineage>
        <taxon>Bacteria</taxon>
        <taxon>Bacillati</taxon>
        <taxon>Bacillota</taxon>
        <taxon>Bacilli</taxon>
        <taxon>Bacillales</taxon>
        <taxon>Bacillaceae</taxon>
        <taxon>Rossellomorea</taxon>
    </lineage>
</organism>
<dbReference type="CDD" id="cd00814">
    <property type="entry name" value="MetRS_core"/>
    <property type="match status" value="1"/>
</dbReference>
<dbReference type="EC" id="6.1.1.10" evidence="10"/>
<accession>A0A0M0GPI1</accession>
<dbReference type="Gene3D" id="1.10.730.10">
    <property type="entry name" value="Isoleucyl-tRNA Synthetase, Domain 1"/>
    <property type="match status" value="1"/>
</dbReference>
<evidence type="ECO:0000256" key="2">
    <source>
        <dbReference type="ARBA" id="ARBA00008258"/>
    </source>
</evidence>
<comment type="cofactor">
    <cofactor evidence="10">
        <name>Zn(2+)</name>
        <dbReference type="ChEBI" id="CHEBI:29105"/>
    </cofactor>
    <text evidence="10">Binds 1 zinc ion per subunit.</text>
</comment>
<name>A0A0M0GPI1_9BACI</name>
<comment type="similarity">
    <text evidence="2 10">Belongs to the class-I aminoacyl-tRNA synthetase family. MetG type 1 subfamily.</text>
</comment>
<evidence type="ECO:0000313" key="13">
    <source>
        <dbReference type="Proteomes" id="UP000037405"/>
    </source>
</evidence>
<feature type="domain" description="Methionyl/Leucyl tRNA synthetase" evidence="11">
    <location>
        <begin position="4"/>
        <end position="391"/>
    </location>
</feature>
<dbReference type="AlphaFoldDB" id="A0A0M0GPI1"/>
<evidence type="ECO:0000256" key="4">
    <source>
        <dbReference type="ARBA" id="ARBA00022598"/>
    </source>
</evidence>
<evidence type="ECO:0000256" key="10">
    <source>
        <dbReference type="HAMAP-Rule" id="MF_00098"/>
    </source>
</evidence>
<keyword evidence="7 10" id="KW-0648">Protein biosynthesis</keyword>
<comment type="subunit">
    <text evidence="10">Monomer.</text>
</comment>
<dbReference type="Proteomes" id="UP000037405">
    <property type="component" value="Unassembled WGS sequence"/>
</dbReference>
<dbReference type="PROSITE" id="PS00178">
    <property type="entry name" value="AA_TRNA_LIGASE_I"/>
    <property type="match status" value="1"/>
</dbReference>
<keyword evidence="5 10" id="KW-0547">Nucleotide-binding</keyword>
<keyword evidence="8 10" id="KW-0030">Aminoacyl-tRNA synthetase</keyword>
<dbReference type="OrthoDB" id="9810191at2"/>
<dbReference type="GO" id="GO:0006431">
    <property type="term" value="P:methionyl-tRNA aminoacylation"/>
    <property type="evidence" value="ECO:0007669"/>
    <property type="project" value="UniProtKB-UniRule"/>
</dbReference>
<evidence type="ECO:0000256" key="7">
    <source>
        <dbReference type="ARBA" id="ARBA00022917"/>
    </source>
</evidence>
<comment type="catalytic activity">
    <reaction evidence="9 10">
        <text>tRNA(Met) + L-methionine + ATP = L-methionyl-tRNA(Met) + AMP + diphosphate</text>
        <dbReference type="Rhea" id="RHEA:13481"/>
        <dbReference type="Rhea" id="RHEA-COMP:9667"/>
        <dbReference type="Rhea" id="RHEA-COMP:9698"/>
        <dbReference type="ChEBI" id="CHEBI:30616"/>
        <dbReference type="ChEBI" id="CHEBI:33019"/>
        <dbReference type="ChEBI" id="CHEBI:57844"/>
        <dbReference type="ChEBI" id="CHEBI:78442"/>
        <dbReference type="ChEBI" id="CHEBI:78530"/>
        <dbReference type="ChEBI" id="CHEBI:456215"/>
        <dbReference type="EC" id="6.1.1.10"/>
    </reaction>
</comment>
<evidence type="ECO:0000256" key="3">
    <source>
        <dbReference type="ARBA" id="ARBA00022490"/>
    </source>
</evidence>
<feature type="binding site" evidence="10">
    <location>
        <position position="144"/>
    </location>
    <ligand>
        <name>Zn(2+)</name>
        <dbReference type="ChEBI" id="CHEBI:29105"/>
    </ligand>
</feature>
<dbReference type="Gene3D" id="3.40.50.620">
    <property type="entry name" value="HUPs"/>
    <property type="match status" value="1"/>
</dbReference>
<feature type="binding site" evidence="10">
    <location>
        <position position="156"/>
    </location>
    <ligand>
        <name>Zn(2+)</name>
        <dbReference type="ChEBI" id="CHEBI:29105"/>
    </ligand>
</feature>
<evidence type="ECO:0000256" key="5">
    <source>
        <dbReference type="ARBA" id="ARBA00022741"/>
    </source>
</evidence>
<sequence>MTVFIGGAWPYANGSLHLGHIAALLPGDILARYYRMRGEDVLYVSGSDCNGTPIGIRASQEGVPVEEIADRFHREFKETFDSLGFSYDLYTRTDKQPHHEAVQEIFRTLHRNGWLYEKEVEQAYCEVDQRFLPDRFVEGICPVCGAKARGDQCDHCSTVLDPLDLKDRTCKLCQTEPVIKSTTHLYFALSEFQDALEEWVKDHGGDWRENALNLTQRYLNEGLHDRAVTRDLENGVAVPIQGFEDKKVYVWIEAVSGYYSASKEWGVETGKDWKHFWEEDTHTYYVHGKDNIPFHTIIWPAVMKGIGVEALPHHVVSNEYLTLEKKKFSTSGNWAVWARDLLDRYEPDSLRYFLTINAPEKRDADFSWREFIHSHNGELLGAFGNLVQRTLKFYRKAYGEKVDFTTVGKGLREEAQRQFDLAGGRIEEGTTREALDGIFTYIRGINKRFDESKPWVVVKEDEDRGKELLTEFIYIITNLRALLTPFLPEKGEELGRQLGSGSAIWGPVGSDVLHLQEGGPLFERIDPSVIEEEVEKLIAESSNP</sequence>
<dbReference type="PANTHER" id="PTHR45765:SF1">
    <property type="entry name" value="METHIONINE--TRNA LIGASE, CYTOPLASMIC"/>
    <property type="match status" value="1"/>
</dbReference>
<feature type="binding site" evidence="10">
    <location>
        <position position="330"/>
    </location>
    <ligand>
        <name>ATP</name>
        <dbReference type="ChEBI" id="CHEBI:30616"/>
    </ligand>
</feature>
<dbReference type="GO" id="GO:0046872">
    <property type="term" value="F:metal ion binding"/>
    <property type="evidence" value="ECO:0007669"/>
    <property type="project" value="UniProtKB-KW"/>
</dbReference>
<dbReference type="InterPro" id="IPR014729">
    <property type="entry name" value="Rossmann-like_a/b/a_fold"/>
</dbReference>
<dbReference type="PRINTS" id="PR01041">
    <property type="entry name" value="TRNASYNTHMET"/>
</dbReference>
<dbReference type="RefSeq" id="WP_053426867.1">
    <property type="nucleotide sequence ID" value="NZ_LGUE01000001.1"/>
</dbReference>
<keyword evidence="4 10" id="KW-0436">Ligase</keyword>
<dbReference type="GO" id="GO:0004825">
    <property type="term" value="F:methionine-tRNA ligase activity"/>
    <property type="evidence" value="ECO:0007669"/>
    <property type="project" value="UniProtKB-UniRule"/>
</dbReference>
<dbReference type="Gene3D" id="2.20.28.20">
    <property type="entry name" value="Methionyl-tRNA synthetase, Zn-domain"/>
    <property type="match status" value="1"/>
</dbReference>
<gene>
    <name evidence="10" type="primary">metG</name>
    <name evidence="12" type="ORF">AF331_04045</name>
</gene>